<proteinExistence type="predicted"/>
<reference evidence="4 5" key="1">
    <citation type="journal article" date="2024" name="Nat. Commun.">
        <title>Phylogenomics reveals the evolutionary origins of lichenization in chlorophyte algae.</title>
        <authorList>
            <person name="Puginier C."/>
            <person name="Libourel C."/>
            <person name="Otte J."/>
            <person name="Skaloud P."/>
            <person name="Haon M."/>
            <person name="Grisel S."/>
            <person name="Petersen M."/>
            <person name="Berrin J.G."/>
            <person name="Delaux P.M."/>
            <person name="Dal Grande F."/>
            <person name="Keller J."/>
        </authorList>
    </citation>
    <scope>NUCLEOTIDE SEQUENCE [LARGE SCALE GENOMIC DNA]</scope>
    <source>
        <strain evidence="4 5">SAG 245.80</strain>
    </source>
</reference>
<evidence type="ECO:0000256" key="2">
    <source>
        <dbReference type="SAM" id="MobiDB-lite"/>
    </source>
</evidence>
<feature type="domain" description="Protein kinase" evidence="3">
    <location>
        <begin position="69"/>
        <end position="382"/>
    </location>
</feature>
<feature type="region of interest" description="Disordered" evidence="2">
    <location>
        <begin position="14"/>
        <end position="58"/>
    </location>
</feature>
<dbReference type="GO" id="GO:0005524">
    <property type="term" value="F:ATP binding"/>
    <property type="evidence" value="ECO:0007669"/>
    <property type="project" value="UniProtKB-UniRule"/>
</dbReference>
<dbReference type="EMBL" id="JALJOU010000047">
    <property type="protein sequence ID" value="KAK9831340.1"/>
    <property type="molecule type" value="Genomic_DNA"/>
</dbReference>
<evidence type="ECO:0000259" key="3">
    <source>
        <dbReference type="PROSITE" id="PS50011"/>
    </source>
</evidence>
<dbReference type="InterPro" id="IPR001245">
    <property type="entry name" value="Ser-Thr/Tyr_kinase_cat_dom"/>
</dbReference>
<dbReference type="InterPro" id="IPR051681">
    <property type="entry name" value="Ser/Thr_Kinases-Pseudokinases"/>
</dbReference>
<name>A0AAW1RCQ1_9CHLO</name>
<dbReference type="AlphaFoldDB" id="A0AAW1RCQ1"/>
<dbReference type="GO" id="GO:0004674">
    <property type="term" value="F:protein serine/threonine kinase activity"/>
    <property type="evidence" value="ECO:0007669"/>
    <property type="project" value="TreeGrafter"/>
</dbReference>
<dbReference type="PROSITE" id="PS00109">
    <property type="entry name" value="PROTEIN_KINASE_TYR"/>
    <property type="match status" value="1"/>
</dbReference>
<dbReference type="InterPro" id="IPR011009">
    <property type="entry name" value="Kinase-like_dom_sf"/>
</dbReference>
<organism evidence="4 5">
    <name type="scientific">Elliptochloris bilobata</name>
    <dbReference type="NCBI Taxonomy" id="381761"/>
    <lineage>
        <taxon>Eukaryota</taxon>
        <taxon>Viridiplantae</taxon>
        <taxon>Chlorophyta</taxon>
        <taxon>core chlorophytes</taxon>
        <taxon>Trebouxiophyceae</taxon>
        <taxon>Trebouxiophyceae incertae sedis</taxon>
        <taxon>Elliptochloris clade</taxon>
        <taxon>Elliptochloris</taxon>
    </lineage>
</organism>
<dbReference type="SUPFAM" id="SSF56112">
    <property type="entry name" value="Protein kinase-like (PK-like)"/>
    <property type="match status" value="1"/>
</dbReference>
<dbReference type="Pfam" id="PF07714">
    <property type="entry name" value="PK_Tyr_Ser-Thr"/>
    <property type="match status" value="1"/>
</dbReference>
<dbReference type="InterPro" id="IPR008266">
    <property type="entry name" value="Tyr_kinase_AS"/>
</dbReference>
<dbReference type="InterPro" id="IPR000719">
    <property type="entry name" value="Prot_kinase_dom"/>
</dbReference>
<feature type="binding site" evidence="1">
    <location>
        <position position="96"/>
    </location>
    <ligand>
        <name>ATP</name>
        <dbReference type="ChEBI" id="CHEBI:30616"/>
    </ligand>
</feature>
<accession>A0AAW1RCQ1</accession>
<dbReference type="PROSITE" id="PS00107">
    <property type="entry name" value="PROTEIN_KINASE_ATP"/>
    <property type="match status" value="1"/>
</dbReference>
<dbReference type="Gene3D" id="3.30.200.20">
    <property type="entry name" value="Phosphorylase Kinase, domain 1"/>
    <property type="match status" value="1"/>
</dbReference>
<feature type="compositionally biased region" description="Low complexity" evidence="2">
    <location>
        <begin position="31"/>
        <end position="44"/>
    </location>
</feature>
<dbReference type="Proteomes" id="UP001445335">
    <property type="component" value="Unassembled WGS sequence"/>
</dbReference>
<dbReference type="PROSITE" id="PS50011">
    <property type="entry name" value="PROTEIN_KINASE_DOM"/>
    <property type="match status" value="1"/>
</dbReference>
<comment type="caution">
    <text evidence="4">The sequence shown here is derived from an EMBL/GenBank/DDBJ whole genome shotgun (WGS) entry which is preliminary data.</text>
</comment>
<dbReference type="PANTHER" id="PTHR44329">
    <property type="entry name" value="SERINE/THREONINE-PROTEIN KINASE TNNI3K-RELATED"/>
    <property type="match status" value="1"/>
</dbReference>
<protein>
    <recommendedName>
        <fullName evidence="3">Protein kinase domain-containing protein</fullName>
    </recommendedName>
</protein>
<sequence length="446" mass="46932">MGGTLSCVVPQAAVDGQLPPGHQATQRSDDASAAAGAVQPSASAERADAQSAPPGPSAYGMYPTPWPELLLGRLIGRGSYGRVHVGLFCGREVAIKIITNPRNLNLRCKDGMPLEAVITAGLAHRNIIATLAHFWTSREYARREVTLGGRLAVERSGVLGFESTLDPGGGEGLRGDNATEDKMWLVMDYCDRGCLLTAIEAGSFMEVPGDPGSGPCLPAVLGIAADIAAGMAFLHGRKILHGDLTCNNVLLSSSPDSPCHCYAKVGDFGLAREIAMSSKWETQTFGTVTHMAPGVLYDGCMSRAGCVYSFGVVLWELLAGSRAWSGMNHAQVMIQVGIQKARLPLLHGAPAPLQALVDRCTAADPALRPTFMEIGDALAKMLAGLPGGGRPRSALWLCSLAATSSRYSVRSRHPCPASRRRTVSAWGEGCTSHFAQADPTGAPSCR</sequence>
<dbReference type="PANTHER" id="PTHR44329:SF214">
    <property type="entry name" value="PROTEIN KINASE DOMAIN-CONTAINING PROTEIN"/>
    <property type="match status" value="1"/>
</dbReference>
<evidence type="ECO:0000313" key="4">
    <source>
        <dbReference type="EMBL" id="KAK9831340.1"/>
    </source>
</evidence>
<dbReference type="InterPro" id="IPR017441">
    <property type="entry name" value="Protein_kinase_ATP_BS"/>
</dbReference>
<evidence type="ECO:0000256" key="1">
    <source>
        <dbReference type="PROSITE-ProRule" id="PRU10141"/>
    </source>
</evidence>
<gene>
    <name evidence="4" type="ORF">WJX81_003700</name>
</gene>
<keyword evidence="5" id="KW-1185">Reference proteome</keyword>
<keyword evidence="1" id="KW-0067">ATP-binding</keyword>
<evidence type="ECO:0000313" key="5">
    <source>
        <dbReference type="Proteomes" id="UP001445335"/>
    </source>
</evidence>
<dbReference type="Gene3D" id="1.10.510.10">
    <property type="entry name" value="Transferase(Phosphotransferase) domain 1"/>
    <property type="match status" value="1"/>
</dbReference>
<keyword evidence="1" id="KW-0547">Nucleotide-binding</keyword>